<keyword evidence="9" id="KW-0175">Coiled coil</keyword>
<feature type="compositionally biased region" description="Basic and acidic residues" evidence="10">
    <location>
        <begin position="286"/>
        <end position="297"/>
    </location>
</feature>
<organism evidence="12 13">
    <name type="scientific">Apiospora arundinis</name>
    <dbReference type="NCBI Taxonomy" id="335852"/>
    <lineage>
        <taxon>Eukaryota</taxon>
        <taxon>Fungi</taxon>
        <taxon>Dikarya</taxon>
        <taxon>Ascomycota</taxon>
        <taxon>Pezizomycotina</taxon>
        <taxon>Sordariomycetes</taxon>
        <taxon>Xylariomycetidae</taxon>
        <taxon>Amphisphaeriales</taxon>
        <taxon>Apiosporaceae</taxon>
        <taxon>Apiospora</taxon>
    </lineage>
</organism>
<reference evidence="12 13" key="1">
    <citation type="journal article" date="2024" name="IMA Fungus">
        <title>Apiospora arundinis, a panoply of carbohydrate-active enzymes and secondary metabolites.</title>
        <authorList>
            <person name="Sorensen T."/>
            <person name="Petersen C."/>
            <person name="Muurmann A.T."/>
            <person name="Christiansen J.V."/>
            <person name="Brundto M.L."/>
            <person name="Overgaard C.K."/>
            <person name="Boysen A.T."/>
            <person name="Wollenberg R.D."/>
            <person name="Larsen T.O."/>
            <person name="Sorensen J.L."/>
            <person name="Nielsen K.L."/>
            <person name="Sondergaard T.E."/>
        </authorList>
    </citation>
    <scope>NUCLEOTIDE SEQUENCE [LARGE SCALE GENOMIC DNA]</scope>
    <source>
        <strain evidence="12 13">AAU 773</strain>
    </source>
</reference>
<evidence type="ECO:0000256" key="6">
    <source>
        <dbReference type="ARBA" id="ARBA00022771"/>
    </source>
</evidence>
<keyword evidence="6" id="KW-0863">Zinc-finger</keyword>
<dbReference type="Pfam" id="PF01485">
    <property type="entry name" value="IBR"/>
    <property type="match status" value="1"/>
</dbReference>
<evidence type="ECO:0000256" key="7">
    <source>
        <dbReference type="ARBA" id="ARBA00022786"/>
    </source>
</evidence>
<dbReference type="CDD" id="cd20336">
    <property type="entry name" value="Rcat_RBR"/>
    <property type="match status" value="1"/>
</dbReference>
<dbReference type="PANTHER" id="PTHR11685">
    <property type="entry name" value="RBR FAMILY RING FINGER AND IBR DOMAIN-CONTAINING"/>
    <property type="match status" value="1"/>
</dbReference>
<dbReference type="EMBL" id="JAPCWZ010000007">
    <property type="protein sequence ID" value="KAK8855959.1"/>
    <property type="molecule type" value="Genomic_DNA"/>
</dbReference>
<gene>
    <name evidence="12" type="ORF">PGQ11_011871</name>
</gene>
<accession>A0ABR2I0V7</accession>
<evidence type="ECO:0000256" key="10">
    <source>
        <dbReference type="SAM" id="MobiDB-lite"/>
    </source>
</evidence>
<dbReference type="InterPro" id="IPR031127">
    <property type="entry name" value="E3_UB_ligase_RBR"/>
</dbReference>
<dbReference type="Gene3D" id="1.20.120.1750">
    <property type="match status" value="1"/>
</dbReference>
<keyword evidence="7" id="KW-0833">Ubl conjugation pathway</keyword>
<dbReference type="Gene3D" id="3.30.40.10">
    <property type="entry name" value="Zinc/RING finger domain, C3HC4 (zinc finger)"/>
    <property type="match status" value="1"/>
</dbReference>
<feature type="domain" description="RING-type" evidence="11">
    <location>
        <begin position="51"/>
        <end position="339"/>
    </location>
</feature>
<keyword evidence="13" id="KW-1185">Reference proteome</keyword>
<evidence type="ECO:0000313" key="13">
    <source>
        <dbReference type="Proteomes" id="UP001390339"/>
    </source>
</evidence>
<keyword evidence="3" id="KW-0808">Transferase</keyword>
<dbReference type="InterPro" id="IPR044066">
    <property type="entry name" value="TRIAD_supradom"/>
</dbReference>
<proteinExistence type="predicted"/>
<comment type="caution">
    <text evidence="12">The sequence shown here is derived from an EMBL/GenBank/DDBJ whole genome shotgun (WGS) entry which is preliminary data.</text>
</comment>
<dbReference type="Proteomes" id="UP001390339">
    <property type="component" value="Unassembled WGS sequence"/>
</dbReference>
<dbReference type="EC" id="2.3.2.31" evidence="2"/>
<dbReference type="InterPro" id="IPR013083">
    <property type="entry name" value="Znf_RING/FYVE/PHD"/>
</dbReference>
<evidence type="ECO:0000256" key="5">
    <source>
        <dbReference type="ARBA" id="ARBA00022737"/>
    </source>
</evidence>
<dbReference type="SUPFAM" id="SSF57850">
    <property type="entry name" value="RING/U-box"/>
    <property type="match status" value="3"/>
</dbReference>
<keyword evidence="5" id="KW-0677">Repeat</keyword>
<dbReference type="CDD" id="cd20335">
    <property type="entry name" value="BRcat_RBR"/>
    <property type="match status" value="1"/>
</dbReference>
<keyword evidence="8" id="KW-0862">Zinc</keyword>
<dbReference type="SMART" id="SM00647">
    <property type="entry name" value="IBR"/>
    <property type="match status" value="1"/>
</dbReference>
<evidence type="ECO:0000259" key="11">
    <source>
        <dbReference type="PROSITE" id="PS51873"/>
    </source>
</evidence>
<keyword evidence="4" id="KW-0479">Metal-binding</keyword>
<feature type="compositionally biased region" description="Basic residues" evidence="10">
    <location>
        <begin position="1"/>
        <end position="11"/>
    </location>
</feature>
<feature type="region of interest" description="Disordered" evidence="10">
    <location>
        <begin position="286"/>
        <end position="310"/>
    </location>
</feature>
<comment type="catalytic activity">
    <reaction evidence="1">
        <text>[E2 ubiquitin-conjugating enzyme]-S-ubiquitinyl-L-cysteine + [acceptor protein]-L-lysine = [E2 ubiquitin-conjugating enzyme]-L-cysteine + [acceptor protein]-N(6)-ubiquitinyl-L-lysine.</text>
        <dbReference type="EC" id="2.3.2.31"/>
    </reaction>
</comment>
<feature type="region of interest" description="Disordered" evidence="10">
    <location>
        <begin position="1"/>
        <end position="38"/>
    </location>
</feature>
<dbReference type="PROSITE" id="PS51873">
    <property type="entry name" value="TRIAD"/>
    <property type="match status" value="1"/>
</dbReference>
<feature type="compositionally biased region" description="Basic and acidic residues" evidence="10">
    <location>
        <begin position="12"/>
        <end position="27"/>
    </location>
</feature>
<evidence type="ECO:0000256" key="4">
    <source>
        <dbReference type="ARBA" id="ARBA00022723"/>
    </source>
</evidence>
<evidence type="ECO:0000256" key="3">
    <source>
        <dbReference type="ARBA" id="ARBA00022679"/>
    </source>
</evidence>
<protein>
    <recommendedName>
        <fullName evidence="2">RBR-type E3 ubiquitin transferase</fullName>
        <ecNumber evidence="2">2.3.2.31</ecNumber>
    </recommendedName>
</protein>
<evidence type="ECO:0000256" key="1">
    <source>
        <dbReference type="ARBA" id="ARBA00001798"/>
    </source>
</evidence>
<evidence type="ECO:0000256" key="9">
    <source>
        <dbReference type="SAM" id="Coils"/>
    </source>
</evidence>
<evidence type="ECO:0000256" key="8">
    <source>
        <dbReference type="ARBA" id="ARBA00022833"/>
    </source>
</evidence>
<dbReference type="InterPro" id="IPR002867">
    <property type="entry name" value="IBR_dom"/>
</dbReference>
<evidence type="ECO:0000313" key="12">
    <source>
        <dbReference type="EMBL" id="KAK8855959.1"/>
    </source>
</evidence>
<sequence>MLSFFKKKLHAKEKQPKADDKFDKPDNEINGPDNGSSYSGGIEHPLFKELALNECTICLETKLVKEFPERRTTSTCSHLPSACRECIQSSILAQFDEKAMEHITCLECPELLAPSDVQAFVPKARYRQYAEHAMNKTLSSNGQFVWCPLNDCESGQIHPPGTKQPVVLCESCDRLFCFTHHTEWHRDHTCDEWEQYLADRTFRSQVQREQEREEAHDAEMVALNRQIAEAEVKLRQSIMSAEEAAKDRYAVAQARRQEEERAKAERRRIKEQRRLAREEELRKLARQQEKEQGELTVKRSSRSCPKCKQPSQKISGCDHVKCLVCGTHWDYGTGRAMRP</sequence>
<evidence type="ECO:0000256" key="2">
    <source>
        <dbReference type="ARBA" id="ARBA00012251"/>
    </source>
</evidence>
<name>A0ABR2I0V7_9PEZI</name>
<feature type="coiled-coil region" evidence="9">
    <location>
        <begin position="206"/>
        <end position="282"/>
    </location>
</feature>